<evidence type="ECO:0000256" key="2">
    <source>
        <dbReference type="SAM" id="SignalP"/>
    </source>
</evidence>
<dbReference type="PROSITE" id="PS51257">
    <property type="entry name" value="PROKAR_LIPOPROTEIN"/>
    <property type="match status" value="1"/>
</dbReference>
<gene>
    <name evidence="3" type="ORF">P9989_17945</name>
</gene>
<reference evidence="3 4" key="1">
    <citation type="submission" date="2023-04" db="EMBL/GenBank/DDBJ databases">
        <title>Genome sequence of Halobacillus naozhouensis KACC 21980.</title>
        <authorList>
            <person name="Kim S."/>
            <person name="Heo J."/>
            <person name="Kwon S.-W."/>
        </authorList>
    </citation>
    <scope>NUCLEOTIDE SEQUENCE [LARGE SCALE GENOMIC DNA]</scope>
    <source>
        <strain evidence="3 4">KCTC 13234</strain>
    </source>
</reference>
<feature type="compositionally biased region" description="Acidic residues" evidence="1">
    <location>
        <begin position="69"/>
        <end position="99"/>
    </location>
</feature>
<dbReference type="RefSeq" id="WP_283076224.1">
    <property type="nucleotide sequence ID" value="NZ_CP121671.1"/>
</dbReference>
<keyword evidence="2" id="KW-0732">Signal</keyword>
<proteinExistence type="predicted"/>
<protein>
    <submittedName>
        <fullName evidence="3">Uncharacterized protein</fullName>
    </submittedName>
</protein>
<keyword evidence="4" id="KW-1185">Reference proteome</keyword>
<sequence>MKWNKLTFSLLTVILSAGLLTGCGNATEEQEPAPNEQQPTDQNYEGGNNDEQEPDPTEEPSEQQNQNNDEQEPDPSEEPSEQQNQGDDELDEEQNNNNG</sequence>
<organism evidence="3 4">
    <name type="scientific">Halobacillus naozhouensis</name>
    <dbReference type="NCBI Taxonomy" id="554880"/>
    <lineage>
        <taxon>Bacteria</taxon>
        <taxon>Bacillati</taxon>
        <taxon>Bacillota</taxon>
        <taxon>Bacilli</taxon>
        <taxon>Bacillales</taxon>
        <taxon>Bacillaceae</taxon>
        <taxon>Halobacillus</taxon>
    </lineage>
</organism>
<feature type="signal peptide" evidence="2">
    <location>
        <begin position="1"/>
        <end position="26"/>
    </location>
</feature>
<dbReference type="EMBL" id="CP121671">
    <property type="protein sequence ID" value="WFT74224.1"/>
    <property type="molecule type" value="Genomic_DNA"/>
</dbReference>
<accession>A0ABY8IY53</accession>
<evidence type="ECO:0000256" key="1">
    <source>
        <dbReference type="SAM" id="MobiDB-lite"/>
    </source>
</evidence>
<feature type="compositionally biased region" description="Acidic residues" evidence="1">
    <location>
        <begin position="48"/>
        <end position="61"/>
    </location>
</feature>
<name>A0ABY8IY53_9BACI</name>
<dbReference type="Proteomes" id="UP001221597">
    <property type="component" value="Chromosome"/>
</dbReference>
<feature type="region of interest" description="Disordered" evidence="1">
    <location>
        <begin position="24"/>
        <end position="99"/>
    </location>
</feature>
<evidence type="ECO:0000313" key="3">
    <source>
        <dbReference type="EMBL" id="WFT74224.1"/>
    </source>
</evidence>
<evidence type="ECO:0000313" key="4">
    <source>
        <dbReference type="Proteomes" id="UP001221597"/>
    </source>
</evidence>
<feature type="chain" id="PRO_5045308018" evidence="2">
    <location>
        <begin position="27"/>
        <end position="99"/>
    </location>
</feature>